<evidence type="ECO:0000259" key="4">
    <source>
        <dbReference type="Pfam" id="PF20148"/>
    </source>
</evidence>
<dbReference type="InterPro" id="IPR056823">
    <property type="entry name" value="TEN-like_YD-shell"/>
</dbReference>
<gene>
    <name evidence="6" type="ORF">G8D99_07795</name>
</gene>
<dbReference type="KEGG" id="alj:G8D99_07795"/>
<dbReference type="InterPro" id="IPR001826">
    <property type="entry name" value="RHS"/>
</dbReference>
<dbReference type="Pfam" id="PF25023">
    <property type="entry name" value="TEN_YD-shell"/>
    <property type="match status" value="1"/>
</dbReference>
<evidence type="ECO:0000259" key="5">
    <source>
        <dbReference type="Pfam" id="PF25023"/>
    </source>
</evidence>
<feature type="region of interest" description="Disordered" evidence="2">
    <location>
        <begin position="1144"/>
        <end position="1176"/>
    </location>
</feature>
<dbReference type="Gene3D" id="2.180.10.10">
    <property type="entry name" value="RHS repeat-associated core"/>
    <property type="match status" value="2"/>
</dbReference>
<dbReference type="Proteomes" id="UP000501939">
    <property type="component" value="Chromosome"/>
</dbReference>
<feature type="domain" description="RHS protein conserved region" evidence="3">
    <location>
        <begin position="1311"/>
        <end position="1346"/>
    </location>
</feature>
<feature type="compositionally biased region" description="Basic residues" evidence="2">
    <location>
        <begin position="77"/>
        <end position="94"/>
    </location>
</feature>
<dbReference type="Pfam" id="PF20148">
    <property type="entry name" value="DUF6531"/>
    <property type="match status" value="1"/>
</dbReference>
<keyword evidence="7" id="KW-1185">Reference proteome</keyword>
<evidence type="ECO:0000313" key="7">
    <source>
        <dbReference type="Proteomes" id="UP000501939"/>
    </source>
</evidence>
<feature type="compositionally biased region" description="Polar residues" evidence="2">
    <location>
        <begin position="1153"/>
        <end position="1163"/>
    </location>
</feature>
<dbReference type="Pfam" id="PF03527">
    <property type="entry name" value="RHS"/>
    <property type="match status" value="1"/>
</dbReference>
<organism evidence="6 7">
    <name type="scientific">Acinetobacter lanii</name>
    <dbReference type="NCBI Taxonomy" id="2715163"/>
    <lineage>
        <taxon>Bacteria</taxon>
        <taxon>Pseudomonadati</taxon>
        <taxon>Pseudomonadota</taxon>
        <taxon>Gammaproteobacteria</taxon>
        <taxon>Moraxellales</taxon>
        <taxon>Moraxellaceae</taxon>
        <taxon>Acinetobacter</taxon>
    </lineage>
</organism>
<dbReference type="PANTHER" id="PTHR32305">
    <property type="match status" value="1"/>
</dbReference>
<feature type="domain" description="DUF6531" evidence="4">
    <location>
        <begin position="94"/>
        <end position="172"/>
    </location>
</feature>
<proteinExistence type="predicted"/>
<dbReference type="InterPro" id="IPR045351">
    <property type="entry name" value="DUF6531"/>
</dbReference>
<accession>A0A6G8S4M8</accession>
<evidence type="ECO:0000256" key="1">
    <source>
        <dbReference type="ARBA" id="ARBA00022737"/>
    </source>
</evidence>
<name>A0A6G8S4M8_9GAMM</name>
<dbReference type="EMBL" id="CP049916">
    <property type="protein sequence ID" value="QIO08923.1"/>
    <property type="molecule type" value="Genomic_DNA"/>
</dbReference>
<protein>
    <submittedName>
        <fullName evidence="6">RHS repeat protein</fullName>
    </submittedName>
</protein>
<dbReference type="InterPro" id="IPR006530">
    <property type="entry name" value="YD"/>
</dbReference>
<dbReference type="InterPro" id="IPR050708">
    <property type="entry name" value="T6SS_VgrG/RHS"/>
</dbReference>
<sequence>MPLPLIPIGLGVARIAVGGYRIVKGIKTAKQIADAKKAADLAKKAAEAKKRADQARKAAEAKRKAEQAKNTGTQVKGQKKKKKDDKCDKKKKKGSPVDSVTGCKVLDGSIDLDFSLNSAFPLVWKRTYSSQSDIGTSQNPYTWFGQGWDCPFVAQIKVFTFQKKIELILPMGNIVEIPFLEEGSTYYCLQDNLTLIREETGSEFPHSTYRFKIALGTLASASTFYEFYHQVDHKTSKPEYLILCTGTQDLYGNRIQFEYLHQDHARQNYPSHIIDSINQVLSLEFVEINKQIRLTEIRHLKNINHIREHSPEKTTHLTLDDILILAEKEANRQFVSLDDVLNIKTLVRYGYSDEADLVQVYTDNSPVEANQPSDYRLKLVRQFEWNSHIMVAHHIVEGLSSHYEYDEYTTQGKVIRHWISNGEEFIFQYHDGYTDVISAPNSAIEKIERFYFDKYDYLLQYIDGNGSSEFYEYNENQQLIKKINAEGGITQYQYNGAELTKIRSLIQYDAVTHLPIWREISLTWTEGRLTTVTDPLGNSETTAYDFAGQPLVITDALGHQTHIKYTPTGMAYQLTDAKGGQKRMLWDKFGNLQKYQDCSGKTTNYHYDRYGRLTAVQNALGLETRFKYYAHQQQPSEIHYPDGTIEQFKYDALERLIEYRDALGRTTTYQYSVDSLPTQRTDPANGTVTYHYDQLRRFVGLTNENGQTWTLEYDANDQVIAETTFDGVRTEYEYSAAGHLIKHRQLTENKEIRYSTVFKRDLLGQLIEQYIVDHHDLTEKKRTRYEYDLAGQLIQARNADSHVKLSYDAIGQLNKEQLIAHWFNEATQEHTQRTHTLTHLYDELGNRIETTLPDGRKLKTMYYGSGHAWHYALEDSEGIHEISSLKRDDLHQEIERTQGQLHSQFKLDRMGRLTEQSVAWEQDPSQKRLERLYDYDQAGQLKEILDKRYLYSTSRTQQGNNLVGGSTASWQRKQSYQYDVLSRLTGSELSTQGQSENFIQIREQFAFDPASNILPIASTAENKQSKILDNRVKHLEQAHQTVNYEYDDLGRVIQKRIHIKDKNAFGHIHQQLSGNHLLNQFTTRQIDLEWDEQNQLKASTSMKPDGRGGQEIIQTQYCYDPFGRRIANQSQTYKKEIITQQIQAKIQHEKADSQNSEPTANHQLGSSMNLSLGGSTHSAISTHFNTNRSKIIRPAKTIQTESTQLIQKQAVWNVWDGNRILQDHNGKHVFTTVYETDSFIPLARLVWLDDQLTNAANDEAPSTASIEKLNQLKQIALQNIGELKGLDLNQTEIEQASNDELPKPKHNQHQVYWYQNDHLGTPRELTQHNGEIAWEAVYQAWGNTVTVEWQEVIQAQEINPIQLDAVEQSYLLQPHRFQGQIYDNETGLHYNRFRYYDPDAGRFISHDPIGLLGGDNQFQYAPNPVEWVDPYGLACCESLTDVDWTSHGNKHVPANIKWDKVVESTKKGPAKYKPNTNIQALERGVWASGIEINTPGSKNSKWKIMDLGEIIGASEGKETTYMRVECSQGVIHGHPISKSEFNKLLKRKK</sequence>
<dbReference type="NCBIfam" id="TIGR01643">
    <property type="entry name" value="YD_repeat_2x"/>
    <property type="match status" value="5"/>
</dbReference>
<evidence type="ECO:0000256" key="2">
    <source>
        <dbReference type="SAM" id="MobiDB-lite"/>
    </source>
</evidence>
<dbReference type="RefSeq" id="WP_166324115.1">
    <property type="nucleotide sequence ID" value="NZ_CP049916.1"/>
</dbReference>
<evidence type="ECO:0000259" key="3">
    <source>
        <dbReference type="Pfam" id="PF03527"/>
    </source>
</evidence>
<evidence type="ECO:0000313" key="6">
    <source>
        <dbReference type="EMBL" id="QIO08923.1"/>
    </source>
</evidence>
<feature type="compositionally biased region" description="Basic and acidic residues" evidence="2">
    <location>
        <begin position="46"/>
        <end position="67"/>
    </location>
</feature>
<keyword evidence="1" id="KW-0677">Repeat</keyword>
<dbReference type="PANTHER" id="PTHR32305:SF15">
    <property type="entry name" value="PROTEIN RHSA-RELATED"/>
    <property type="match status" value="1"/>
</dbReference>
<dbReference type="InterPro" id="IPR022385">
    <property type="entry name" value="Rhs_assc_core"/>
</dbReference>
<feature type="region of interest" description="Disordered" evidence="2">
    <location>
        <begin position="46"/>
        <end position="98"/>
    </location>
</feature>
<dbReference type="NCBIfam" id="TIGR03696">
    <property type="entry name" value="Rhs_assc_core"/>
    <property type="match status" value="1"/>
</dbReference>
<feature type="compositionally biased region" description="Low complexity" evidence="2">
    <location>
        <begin position="1164"/>
        <end position="1175"/>
    </location>
</feature>
<feature type="domain" description="Teneurin-like YD-shell" evidence="5">
    <location>
        <begin position="543"/>
        <end position="657"/>
    </location>
</feature>
<reference evidence="6 7" key="1">
    <citation type="submission" date="2020-03" db="EMBL/GenBank/DDBJ databases">
        <authorList>
            <person name="Zhu W."/>
        </authorList>
    </citation>
    <scope>NUCLEOTIDE SEQUENCE [LARGE SCALE GENOMIC DNA]</scope>
    <source>
        <strain evidence="6 7">185</strain>
    </source>
</reference>